<dbReference type="SUPFAM" id="SSF52540">
    <property type="entry name" value="P-loop containing nucleoside triphosphate hydrolases"/>
    <property type="match status" value="1"/>
</dbReference>
<proteinExistence type="predicted"/>
<dbReference type="EMBL" id="WUTT01000001">
    <property type="protein sequence ID" value="NAW34718.1"/>
    <property type="molecule type" value="Genomic_DNA"/>
</dbReference>
<evidence type="ECO:0000259" key="3">
    <source>
        <dbReference type="Pfam" id="PF00685"/>
    </source>
</evidence>
<dbReference type="InterPro" id="IPR037359">
    <property type="entry name" value="NST/OST"/>
</dbReference>
<dbReference type="PANTHER" id="PTHR10605">
    <property type="entry name" value="HEPARAN SULFATE SULFOTRANSFERASE"/>
    <property type="match status" value="1"/>
</dbReference>
<dbReference type="InterPro" id="IPR027417">
    <property type="entry name" value="P-loop_NTPase"/>
</dbReference>
<protein>
    <recommendedName>
        <fullName evidence="3">Sulfotransferase domain-containing protein</fullName>
    </recommendedName>
</protein>
<name>A0A7X4W5W6_9GAMM</name>
<keyword evidence="2" id="KW-0325">Glycoprotein</keyword>
<evidence type="ECO:0000313" key="5">
    <source>
        <dbReference type="Proteomes" id="UP000487929"/>
    </source>
</evidence>
<dbReference type="AlphaFoldDB" id="A0A7X4W5W6"/>
<organism evidence="4 5">
    <name type="scientific">Halomonas alimentaria</name>
    <dbReference type="NCBI Taxonomy" id="147248"/>
    <lineage>
        <taxon>Bacteria</taxon>
        <taxon>Pseudomonadati</taxon>
        <taxon>Pseudomonadota</taxon>
        <taxon>Gammaproteobacteria</taxon>
        <taxon>Oceanospirillales</taxon>
        <taxon>Halomonadaceae</taxon>
        <taxon>Halomonas</taxon>
    </lineage>
</organism>
<accession>A0A7X4W5W6</accession>
<dbReference type="GO" id="GO:0008146">
    <property type="term" value="F:sulfotransferase activity"/>
    <property type="evidence" value="ECO:0007669"/>
    <property type="project" value="InterPro"/>
</dbReference>
<evidence type="ECO:0000313" key="4">
    <source>
        <dbReference type="EMBL" id="NAW34718.1"/>
    </source>
</evidence>
<dbReference type="OrthoDB" id="9075305at2"/>
<dbReference type="PANTHER" id="PTHR10605:SF56">
    <property type="entry name" value="BIFUNCTIONAL HEPARAN SULFATE N-DEACETYLASE_N-SULFOTRANSFERASE"/>
    <property type="match status" value="1"/>
</dbReference>
<dbReference type="InterPro" id="IPR000863">
    <property type="entry name" value="Sulfotransferase_dom"/>
</dbReference>
<keyword evidence="1" id="KW-0808">Transferase</keyword>
<evidence type="ECO:0000256" key="1">
    <source>
        <dbReference type="ARBA" id="ARBA00022679"/>
    </source>
</evidence>
<sequence>MLKSVSIKLKKHIEHSVLGGHKPDFMIIGAQKCGTTSLFSYLDELASFSGSQPKEVHYFDREDNFRKGHRWYESRFLKKTHGNQLFFEASPTYLCREKVPARLKAYNPDLKLILILREPTARAYSAWNMYRQWSEEGILPWSIANDQYGRKESPIYSTFFKSGCPSFTDYIQLEMELIKNGDTEEEPSLLRRGLYKQQIERYVNLFGWDNILVLGFNELKNDSESVIRKCHEFLGVPYQAQVAAPDEKEIKNKRSYPSKISSADFEILREFYEQPNQELFDYLGYQPDW</sequence>
<feature type="domain" description="Sulfotransferase" evidence="3">
    <location>
        <begin position="23"/>
        <end position="241"/>
    </location>
</feature>
<reference evidence="4 5" key="1">
    <citation type="submission" date="2019-12" db="EMBL/GenBank/DDBJ databases">
        <title>Draft genome sequencing of Halomonas alimentaria DSM 15356.</title>
        <authorList>
            <person name="Pandiyan K."/>
            <person name="Kushwaha P."/>
            <person name="Gowdham M."/>
            <person name="Chakdar H."/>
            <person name="Singh A."/>
            <person name="Kumar M."/>
            <person name="Saxena A.K."/>
        </authorList>
    </citation>
    <scope>NUCLEOTIDE SEQUENCE [LARGE SCALE GENOMIC DNA]</scope>
    <source>
        <strain evidence="4 5">DSM 15356</strain>
    </source>
</reference>
<evidence type="ECO:0000256" key="2">
    <source>
        <dbReference type="ARBA" id="ARBA00023180"/>
    </source>
</evidence>
<dbReference type="Gene3D" id="3.40.50.300">
    <property type="entry name" value="P-loop containing nucleotide triphosphate hydrolases"/>
    <property type="match status" value="1"/>
</dbReference>
<dbReference type="Pfam" id="PF00685">
    <property type="entry name" value="Sulfotransfer_1"/>
    <property type="match status" value="1"/>
</dbReference>
<comment type="caution">
    <text evidence="4">The sequence shown here is derived from an EMBL/GenBank/DDBJ whole genome shotgun (WGS) entry which is preliminary data.</text>
</comment>
<gene>
    <name evidence="4" type="ORF">GRB96_09840</name>
</gene>
<keyword evidence="5" id="KW-1185">Reference proteome</keyword>
<dbReference type="RefSeq" id="WP_161431978.1">
    <property type="nucleotide sequence ID" value="NZ_WUTT01000001.1"/>
</dbReference>
<dbReference type="Proteomes" id="UP000487929">
    <property type="component" value="Unassembled WGS sequence"/>
</dbReference>